<evidence type="ECO:0000259" key="3">
    <source>
        <dbReference type="PROSITE" id="PS50011"/>
    </source>
</evidence>
<dbReference type="AlphaFoldDB" id="A0A2P6QNV4"/>
<sequence>MEAAPQLVSTGIESLRRSSKHSFPTTTSSRVRVRVPNRLNRVLAVATDPKPTKSGSSPSKPPKSPSPDSVNGSSSRPPPINGVSTRIGDVSKEIKRVRAQMEENEDLAILMKGLRGQNLKDSQFAEDDVQLRLVEVDESSEFLPVVYDPASISAYWGKRPRAVVTRVIQLLSVTGGFLSRLAGDFINKKIKENEVARAIEIREIVTSLGPAYIKLGQALSIRPDILSPAAMTELQKLCDKVPSFPDDIAMALIEEELGQPWQNIYSELSSSPIAAASLGQVYKGRLKENGDLVAVKVQRPFVLETVTVDLFIIRNLGLVLRRFPQISVDVVGLVDEWAARFFEELDYINEGENGLLFAEMMRKDLPQVVVPKTYPKYTSRKVLTTSWLEGEKLSQSTESDVGELVNVGVICYLKQLLDTGLFHADPHPGNLIRTPDGKLAILDFGLVTKLTDDQKYGMIEAIAHLIHRDYGAIVKDFVKLGFIDEGVNLEPILPVLAKVFDQALEGGGAKNINFQDLAADLAQITFDYPFKIPPYFALIIRAIGVLEGIALVGNPDFAIVDEAYPYIAQRLLTDESPRLRNALRYTIYGKSGVFDAERFIDVMQAFESFITAAKSGGGEEMNGDMAELGLLQSRTEYTLPGFASNVQPVQTRAALAFVLSDKGNFFREFLLDEIVKGIDAVTREQLVRAMALLGFGNALPVFSMAPSFGPFKPAGLLPTITEEDRVILNNVQRVVEFLAAGSSISRTSNQELNVSQVIQEFLPVMPSISSKVLPEVLSRLSSRVIARVIRDTIL</sequence>
<evidence type="ECO:0000256" key="2">
    <source>
        <dbReference type="SAM" id="MobiDB-lite"/>
    </source>
</evidence>
<dbReference type="CDD" id="cd05121">
    <property type="entry name" value="ABC1_ADCK3-like"/>
    <property type="match status" value="1"/>
</dbReference>
<proteinExistence type="inferred from homology"/>
<accession>A0A2P6QNV4</accession>
<dbReference type="GO" id="GO:0010287">
    <property type="term" value="C:plastoglobule"/>
    <property type="evidence" value="ECO:0007669"/>
    <property type="project" value="EnsemblPlants"/>
</dbReference>
<dbReference type="Proteomes" id="UP000238479">
    <property type="component" value="Chromosome 4"/>
</dbReference>
<organism evidence="4 5">
    <name type="scientific">Rosa chinensis</name>
    <name type="common">China rose</name>
    <dbReference type="NCBI Taxonomy" id="74649"/>
    <lineage>
        <taxon>Eukaryota</taxon>
        <taxon>Viridiplantae</taxon>
        <taxon>Streptophyta</taxon>
        <taxon>Embryophyta</taxon>
        <taxon>Tracheophyta</taxon>
        <taxon>Spermatophyta</taxon>
        <taxon>Magnoliopsida</taxon>
        <taxon>eudicotyledons</taxon>
        <taxon>Gunneridae</taxon>
        <taxon>Pentapetalae</taxon>
        <taxon>rosids</taxon>
        <taxon>fabids</taxon>
        <taxon>Rosales</taxon>
        <taxon>Rosaceae</taxon>
        <taxon>Rosoideae</taxon>
        <taxon>Rosoideae incertae sedis</taxon>
        <taxon>Rosa</taxon>
    </lineage>
</organism>
<protein>
    <submittedName>
        <fullName evidence="4">Putative cadmium-transporting ATPase</fullName>
        <ecNumber evidence="4">3.6.3.46</ecNumber>
    </submittedName>
</protein>
<dbReference type="GO" id="GO:0005524">
    <property type="term" value="F:ATP binding"/>
    <property type="evidence" value="ECO:0007669"/>
    <property type="project" value="InterPro"/>
</dbReference>
<dbReference type="InterPro" id="IPR011009">
    <property type="entry name" value="Kinase-like_dom_sf"/>
</dbReference>
<keyword evidence="4" id="KW-0378">Hydrolase</keyword>
<keyword evidence="5" id="KW-1185">Reference proteome</keyword>
<dbReference type="OrthoDB" id="427480at2759"/>
<dbReference type="GO" id="GO:0004672">
    <property type="term" value="F:protein kinase activity"/>
    <property type="evidence" value="ECO:0007669"/>
    <property type="project" value="EnsemblPlants"/>
</dbReference>
<reference evidence="4 5" key="1">
    <citation type="journal article" date="2018" name="Nat. Genet.">
        <title>The Rosa genome provides new insights in the design of modern roses.</title>
        <authorList>
            <person name="Bendahmane M."/>
        </authorList>
    </citation>
    <scope>NUCLEOTIDE SEQUENCE [LARGE SCALE GENOMIC DNA]</scope>
    <source>
        <strain evidence="5">cv. Old Blush</strain>
    </source>
</reference>
<dbReference type="Gene3D" id="3.30.200.20">
    <property type="entry name" value="Phosphorylase Kinase, domain 1"/>
    <property type="match status" value="1"/>
</dbReference>
<dbReference type="InterPro" id="IPR000719">
    <property type="entry name" value="Prot_kinase_dom"/>
</dbReference>
<dbReference type="Pfam" id="PF03109">
    <property type="entry name" value="ABC1"/>
    <property type="match status" value="1"/>
</dbReference>
<dbReference type="PROSITE" id="PS50011">
    <property type="entry name" value="PROTEIN_KINASE_DOM"/>
    <property type="match status" value="1"/>
</dbReference>
<dbReference type="GO" id="GO:0016787">
    <property type="term" value="F:hydrolase activity"/>
    <property type="evidence" value="ECO:0007669"/>
    <property type="project" value="UniProtKB-KW"/>
</dbReference>
<feature type="compositionally biased region" description="Low complexity" evidence="2">
    <location>
        <begin position="24"/>
        <end position="58"/>
    </location>
</feature>
<dbReference type="InterPro" id="IPR050154">
    <property type="entry name" value="UbiB_kinase"/>
</dbReference>
<name>A0A2P6QNV4_ROSCH</name>
<evidence type="ECO:0000313" key="5">
    <source>
        <dbReference type="Proteomes" id="UP000238479"/>
    </source>
</evidence>
<dbReference type="OMA" id="WYNIYSE"/>
<dbReference type="STRING" id="74649.A0A2P6QNV4"/>
<dbReference type="SUPFAM" id="SSF56112">
    <property type="entry name" value="Protein kinase-like (PK-like)"/>
    <property type="match status" value="1"/>
</dbReference>
<evidence type="ECO:0000256" key="1">
    <source>
        <dbReference type="ARBA" id="ARBA00009670"/>
    </source>
</evidence>
<feature type="domain" description="Protein kinase" evidence="3">
    <location>
        <begin position="267"/>
        <end position="600"/>
    </location>
</feature>
<comment type="similarity">
    <text evidence="1">Belongs to the protein kinase superfamily. ADCK protein kinase family.</text>
</comment>
<dbReference type="Gene3D" id="1.10.510.10">
    <property type="entry name" value="Transferase(Phosphotransferase) domain 1"/>
    <property type="match status" value="1"/>
</dbReference>
<dbReference type="PANTHER" id="PTHR10566">
    <property type="entry name" value="CHAPERONE-ACTIVITY OF BC1 COMPLEX CABC1 -RELATED"/>
    <property type="match status" value="1"/>
</dbReference>
<dbReference type="InterPro" id="IPR004147">
    <property type="entry name" value="ABC1_dom"/>
</dbReference>
<comment type="caution">
    <text evidence="4">The sequence shown here is derived from an EMBL/GenBank/DDBJ whole genome shotgun (WGS) entry which is preliminary data.</text>
</comment>
<dbReference type="EMBL" id="PDCK01000042">
    <property type="protein sequence ID" value="PRQ35862.1"/>
    <property type="molecule type" value="Genomic_DNA"/>
</dbReference>
<dbReference type="EC" id="3.6.3.46" evidence="4"/>
<evidence type="ECO:0000313" key="4">
    <source>
        <dbReference type="EMBL" id="PRQ35862.1"/>
    </source>
</evidence>
<dbReference type="Gramene" id="PRQ35862">
    <property type="protein sequence ID" value="PRQ35862"/>
    <property type="gene ID" value="RchiOBHm_Chr4g0385111"/>
</dbReference>
<feature type="region of interest" description="Disordered" evidence="2">
    <location>
        <begin position="1"/>
        <end position="88"/>
    </location>
</feature>
<gene>
    <name evidence="4" type="ORF">RchiOBHm_Chr4g0385111</name>
</gene>
<dbReference type="PANTHER" id="PTHR10566:SF117">
    <property type="entry name" value="UNUSUAL PROTEIN KINASE-RELATED"/>
    <property type="match status" value="1"/>
</dbReference>
<feature type="compositionally biased region" description="Low complexity" evidence="2">
    <location>
        <begin position="66"/>
        <end position="75"/>
    </location>
</feature>